<dbReference type="AlphaFoldDB" id="A0A327KZA1"/>
<accession>A0A327KZA1</accession>
<dbReference type="RefSeq" id="WP_111420143.1">
    <property type="nucleotide sequence ID" value="NZ_NPEX01000113.1"/>
</dbReference>
<organism evidence="1 2">
    <name type="scientific">Rhodoplanes roseus</name>
    <dbReference type="NCBI Taxonomy" id="29409"/>
    <lineage>
        <taxon>Bacteria</taxon>
        <taxon>Pseudomonadati</taxon>
        <taxon>Pseudomonadota</taxon>
        <taxon>Alphaproteobacteria</taxon>
        <taxon>Hyphomicrobiales</taxon>
        <taxon>Nitrobacteraceae</taxon>
        <taxon>Rhodoplanes</taxon>
    </lineage>
</organism>
<name>A0A327KZA1_9BRAD</name>
<dbReference type="Proteomes" id="UP000249130">
    <property type="component" value="Unassembled WGS sequence"/>
</dbReference>
<evidence type="ECO:0000313" key="1">
    <source>
        <dbReference type="EMBL" id="RAI42993.1"/>
    </source>
</evidence>
<protein>
    <submittedName>
        <fullName evidence="1">Uncharacterized protein</fullName>
    </submittedName>
</protein>
<gene>
    <name evidence="1" type="ORF">CH341_16635</name>
</gene>
<keyword evidence="2" id="KW-1185">Reference proteome</keyword>
<proteinExistence type="predicted"/>
<reference evidence="1 2" key="1">
    <citation type="submission" date="2017-07" db="EMBL/GenBank/DDBJ databases">
        <title>Draft Genome Sequences of Select Purple Nonsulfur Bacteria.</title>
        <authorList>
            <person name="Lasarre B."/>
            <person name="Mckinlay J.B."/>
        </authorList>
    </citation>
    <scope>NUCLEOTIDE SEQUENCE [LARGE SCALE GENOMIC DNA]</scope>
    <source>
        <strain evidence="1 2">DSM 5909</strain>
    </source>
</reference>
<evidence type="ECO:0000313" key="2">
    <source>
        <dbReference type="Proteomes" id="UP000249130"/>
    </source>
</evidence>
<dbReference type="EMBL" id="NPEX01000113">
    <property type="protein sequence ID" value="RAI42993.1"/>
    <property type="molecule type" value="Genomic_DNA"/>
</dbReference>
<sequence>MRQGNGIGGDRRKARSDAERMALCVLRADLPRLRGALDIYARCITDLVEDLRGSDGQAARSRALLAGLRREHDDALADLDRLVGLLEAGVSETHGASPAAAAAEDC</sequence>
<comment type="caution">
    <text evidence="1">The sequence shown here is derived from an EMBL/GenBank/DDBJ whole genome shotgun (WGS) entry which is preliminary data.</text>
</comment>